<dbReference type="InterPro" id="IPR000269">
    <property type="entry name" value="Cu_amine_oxidase"/>
</dbReference>
<dbReference type="Gene3D" id="3.10.450.40">
    <property type="match status" value="1"/>
</dbReference>
<dbReference type="PROSITE" id="PS01165">
    <property type="entry name" value="COPPER_AMINE_OXID_2"/>
    <property type="match status" value="1"/>
</dbReference>
<dbReference type="GO" id="GO:0005507">
    <property type="term" value="F:copper ion binding"/>
    <property type="evidence" value="ECO:0007669"/>
    <property type="project" value="InterPro"/>
</dbReference>
<dbReference type="GeneID" id="63746865"/>
<evidence type="ECO:0000256" key="7">
    <source>
        <dbReference type="RuleBase" id="RU000672"/>
    </source>
</evidence>
<dbReference type="STRING" id="1073089.A0A1L9RFF1"/>
<dbReference type="InterPro" id="IPR049947">
    <property type="entry name" value="Cu_Am_Ox_Cu-bd"/>
</dbReference>
<dbReference type="EMBL" id="KV878213">
    <property type="protein sequence ID" value="OJJ33634.1"/>
    <property type="molecule type" value="Genomic_DNA"/>
</dbReference>
<accession>A0A1L9RFF1</accession>
<dbReference type="SUPFAM" id="SSF49998">
    <property type="entry name" value="Amine oxidase catalytic domain"/>
    <property type="match status" value="1"/>
</dbReference>
<dbReference type="Gene3D" id="2.70.98.20">
    <property type="entry name" value="Copper amine oxidase, catalytic domain"/>
    <property type="match status" value="2"/>
</dbReference>
<dbReference type="Proteomes" id="UP000184383">
    <property type="component" value="Unassembled WGS sequence"/>
</dbReference>
<feature type="domain" description="Copper amine oxidase catalytic" evidence="9">
    <location>
        <begin position="89"/>
        <end position="169"/>
    </location>
</feature>
<proteinExistence type="inferred from homology"/>
<comment type="cofactor">
    <cofactor evidence="1">
        <name>Cu cation</name>
        <dbReference type="ChEBI" id="CHEBI:23378"/>
    </cofactor>
</comment>
<dbReference type="InterPro" id="IPR016182">
    <property type="entry name" value="Cu_amine_oxidase_N-reg"/>
</dbReference>
<name>A0A1L9RFF1_ASPWE</name>
<dbReference type="RefSeq" id="XP_040687310.1">
    <property type="nucleotide sequence ID" value="XM_040831017.1"/>
</dbReference>
<dbReference type="GO" id="GO:0009308">
    <property type="term" value="P:amine metabolic process"/>
    <property type="evidence" value="ECO:0007669"/>
    <property type="project" value="UniProtKB-UniRule"/>
</dbReference>
<keyword evidence="3 7" id="KW-0479">Metal-binding</keyword>
<dbReference type="SUPFAM" id="SSF54416">
    <property type="entry name" value="Amine oxidase N-terminal region"/>
    <property type="match status" value="1"/>
</dbReference>
<evidence type="ECO:0000256" key="6">
    <source>
        <dbReference type="ARBA" id="ARBA00023008"/>
    </source>
</evidence>
<reference evidence="11" key="1">
    <citation type="journal article" date="2017" name="Genome Biol.">
        <title>Comparative genomics reveals high biological diversity and specific adaptations in the industrially and medically important fungal genus Aspergillus.</title>
        <authorList>
            <person name="de Vries R.P."/>
            <person name="Riley R."/>
            <person name="Wiebenga A."/>
            <person name="Aguilar-Osorio G."/>
            <person name="Amillis S."/>
            <person name="Uchima C.A."/>
            <person name="Anderluh G."/>
            <person name="Asadollahi M."/>
            <person name="Askin M."/>
            <person name="Barry K."/>
            <person name="Battaglia E."/>
            <person name="Bayram O."/>
            <person name="Benocci T."/>
            <person name="Braus-Stromeyer S.A."/>
            <person name="Caldana C."/>
            <person name="Canovas D."/>
            <person name="Cerqueira G.C."/>
            <person name="Chen F."/>
            <person name="Chen W."/>
            <person name="Choi C."/>
            <person name="Clum A."/>
            <person name="Dos Santos R.A."/>
            <person name="Damasio A.R."/>
            <person name="Diallinas G."/>
            <person name="Emri T."/>
            <person name="Fekete E."/>
            <person name="Flipphi M."/>
            <person name="Freyberg S."/>
            <person name="Gallo A."/>
            <person name="Gournas C."/>
            <person name="Habgood R."/>
            <person name="Hainaut M."/>
            <person name="Harispe M.L."/>
            <person name="Henrissat B."/>
            <person name="Hilden K.S."/>
            <person name="Hope R."/>
            <person name="Hossain A."/>
            <person name="Karabika E."/>
            <person name="Karaffa L."/>
            <person name="Karanyi Z."/>
            <person name="Krasevec N."/>
            <person name="Kuo A."/>
            <person name="Kusch H."/>
            <person name="LaButti K."/>
            <person name="Lagendijk E.L."/>
            <person name="Lapidus A."/>
            <person name="Levasseur A."/>
            <person name="Lindquist E."/>
            <person name="Lipzen A."/>
            <person name="Logrieco A.F."/>
            <person name="MacCabe A."/>
            <person name="Maekelae M.R."/>
            <person name="Malavazi I."/>
            <person name="Melin P."/>
            <person name="Meyer V."/>
            <person name="Mielnichuk N."/>
            <person name="Miskei M."/>
            <person name="Molnar A.P."/>
            <person name="Mule G."/>
            <person name="Ngan C.Y."/>
            <person name="Orejas M."/>
            <person name="Orosz E."/>
            <person name="Ouedraogo J.P."/>
            <person name="Overkamp K.M."/>
            <person name="Park H.-S."/>
            <person name="Perrone G."/>
            <person name="Piumi F."/>
            <person name="Punt P.J."/>
            <person name="Ram A.F."/>
            <person name="Ramon A."/>
            <person name="Rauscher S."/>
            <person name="Record E."/>
            <person name="Riano-Pachon D.M."/>
            <person name="Robert V."/>
            <person name="Roehrig J."/>
            <person name="Ruller R."/>
            <person name="Salamov A."/>
            <person name="Salih N.S."/>
            <person name="Samson R.A."/>
            <person name="Sandor E."/>
            <person name="Sanguinetti M."/>
            <person name="Schuetze T."/>
            <person name="Sepcic K."/>
            <person name="Shelest E."/>
            <person name="Sherlock G."/>
            <person name="Sophianopoulou V."/>
            <person name="Squina F.M."/>
            <person name="Sun H."/>
            <person name="Susca A."/>
            <person name="Todd R.B."/>
            <person name="Tsang A."/>
            <person name="Unkles S.E."/>
            <person name="van de Wiele N."/>
            <person name="van Rossen-Uffink D."/>
            <person name="Oliveira J.V."/>
            <person name="Vesth T.C."/>
            <person name="Visser J."/>
            <person name="Yu J.-H."/>
            <person name="Zhou M."/>
            <person name="Andersen M.R."/>
            <person name="Archer D.B."/>
            <person name="Baker S.E."/>
            <person name="Benoit I."/>
            <person name="Brakhage A.A."/>
            <person name="Braus G.H."/>
            <person name="Fischer R."/>
            <person name="Frisvad J.C."/>
            <person name="Goldman G.H."/>
            <person name="Houbraken J."/>
            <person name="Oakley B."/>
            <person name="Pocsi I."/>
            <person name="Scazzocchio C."/>
            <person name="Seiboth B."/>
            <person name="vanKuyk P.A."/>
            <person name="Wortman J."/>
            <person name="Dyer P.S."/>
            <person name="Grigoriev I.V."/>
        </authorList>
    </citation>
    <scope>NUCLEOTIDE SEQUENCE [LARGE SCALE GENOMIC DNA]</scope>
    <source>
        <strain evidence="11">DTO 134E9</strain>
    </source>
</reference>
<comment type="cofactor">
    <cofactor evidence="7">
        <name>Cu cation</name>
        <dbReference type="ChEBI" id="CHEBI:23378"/>
    </cofactor>
    <text evidence="7">Contains 1 topaquinone per subunit.</text>
</comment>
<dbReference type="InterPro" id="IPR015798">
    <property type="entry name" value="Cu_amine_oxidase_C"/>
</dbReference>
<evidence type="ECO:0000256" key="4">
    <source>
        <dbReference type="ARBA" id="ARBA00022772"/>
    </source>
</evidence>
<comment type="PTM">
    <text evidence="7">Topaquinone (TPQ) is generated by copper-dependent autoxidation of a specific tyrosyl residue.</text>
</comment>
<dbReference type="GO" id="GO:0048038">
    <property type="term" value="F:quinone binding"/>
    <property type="evidence" value="ECO:0007669"/>
    <property type="project" value="InterPro"/>
</dbReference>
<evidence type="ECO:0000256" key="3">
    <source>
        <dbReference type="ARBA" id="ARBA00022723"/>
    </source>
</evidence>
<organism evidence="10 11">
    <name type="scientific">Aspergillus wentii DTO 134E9</name>
    <dbReference type="NCBI Taxonomy" id="1073089"/>
    <lineage>
        <taxon>Eukaryota</taxon>
        <taxon>Fungi</taxon>
        <taxon>Dikarya</taxon>
        <taxon>Ascomycota</taxon>
        <taxon>Pezizomycotina</taxon>
        <taxon>Eurotiomycetes</taxon>
        <taxon>Eurotiomycetidae</taxon>
        <taxon>Eurotiales</taxon>
        <taxon>Aspergillaceae</taxon>
        <taxon>Aspergillus</taxon>
        <taxon>Aspergillus subgen. Cremei</taxon>
    </lineage>
</organism>
<keyword evidence="6 7" id="KW-0186">Copper</keyword>
<dbReference type="PANTHER" id="PTHR10638">
    <property type="entry name" value="COPPER AMINE OXIDASE"/>
    <property type="match status" value="1"/>
</dbReference>
<feature type="compositionally biased region" description="Low complexity" evidence="8">
    <location>
        <begin position="1"/>
        <end position="20"/>
    </location>
</feature>
<evidence type="ECO:0000259" key="9">
    <source>
        <dbReference type="Pfam" id="PF01179"/>
    </source>
</evidence>
<dbReference type="GO" id="GO:0008131">
    <property type="term" value="F:primary methylamine oxidase activity"/>
    <property type="evidence" value="ECO:0007669"/>
    <property type="project" value="InterPro"/>
</dbReference>
<keyword evidence="11" id="KW-1185">Reference proteome</keyword>
<evidence type="ECO:0000256" key="2">
    <source>
        <dbReference type="ARBA" id="ARBA00007983"/>
    </source>
</evidence>
<evidence type="ECO:0000313" key="11">
    <source>
        <dbReference type="Proteomes" id="UP000184383"/>
    </source>
</evidence>
<gene>
    <name evidence="10" type="ORF">ASPWEDRAFT_173073</name>
</gene>
<dbReference type="PANTHER" id="PTHR10638:SF33">
    <property type="entry name" value="AMINE OXIDASE"/>
    <property type="match status" value="1"/>
</dbReference>
<dbReference type="OrthoDB" id="5379943at2759"/>
<protein>
    <recommendedName>
        <fullName evidence="7">Amine oxidase</fullName>
        <ecNumber evidence="7">1.4.3.-</ecNumber>
    </recommendedName>
</protein>
<keyword evidence="4 7" id="KW-0801">TPQ</keyword>
<sequence length="348" mass="38974">MQQNDAVSTSVRCTSSSTATPEANHYSLPAPFAPIFDANTLELIQIDRLPLGTGPDVESDTQPWEPAKPVEYSESLLGTGYFRKDLKPLQVVQPEGPSFRIDGHQITWQEWLFHLGWTVREGPVLNNIFYDGRSLFYRVSMSEMTVSYGDPRSPYHRKQTFELGDSCFGIGVRNSVVYDDLVSVRDEPDLDPFGCAFRVKTTPITRPGGYDLDTAKSRTYRIIKSAHVNAVSGKPVGYKLHALPSQMLMMGPETFNSRRGLFSTKPSREDTGLGVWVQRQEQIANEDVVLWHTFGVTHVTLPEDFPVTPVETMSVEADELLRVESIQRRATVEAEPEPVDVGGARECF</sequence>
<dbReference type="EC" id="1.4.3.-" evidence="7"/>
<evidence type="ECO:0000313" key="10">
    <source>
        <dbReference type="EMBL" id="OJJ33634.1"/>
    </source>
</evidence>
<dbReference type="Pfam" id="PF01179">
    <property type="entry name" value="Cu_amine_oxid"/>
    <property type="match status" value="2"/>
</dbReference>
<keyword evidence="5 7" id="KW-0560">Oxidoreductase</keyword>
<feature type="region of interest" description="Disordered" evidence="8">
    <location>
        <begin position="1"/>
        <end position="21"/>
    </location>
</feature>
<evidence type="ECO:0000256" key="8">
    <source>
        <dbReference type="SAM" id="MobiDB-lite"/>
    </source>
</evidence>
<comment type="similarity">
    <text evidence="2 7">Belongs to the copper/topaquinone oxidase family.</text>
</comment>
<feature type="domain" description="Copper amine oxidase catalytic" evidence="9">
    <location>
        <begin position="264"/>
        <end position="316"/>
    </location>
</feature>
<dbReference type="AlphaFoldDB" id="A0A1L9RFF1"/>
<dbReference type="InterPro" id="IPR036460">
    <property type="entry name" value="Cu_amine_oxidase_C_sf"/>
</dbReference>
<evidence type="ECO:0000256" key="1">
    <source>
        <dbReference type="ARBA" id="ARBA00001935"/>
    </source>
</evidence>
<dbReference type="VEuPathDB" id="FungiDB:ASPWEDRAFT_173073"/>
<evidence type="ECO:0000256" key="5">
    <source>
        <dbReference type="ARBA" id="ARBA00023002"/>
    </source>
</evidence>